<dbReference type="EMBL" id="JAHQIW010006991">
    <property type="protein sequence ID" value="KAJ1371513.1"/>
    <property type="molecule type" value="Genomic_DNA"/>
</dbReference>
<comment type="caution">
    <text evidence="1">The sequence shown here is derived from an EMBL/GenBank/DDBJ whole genome shotgun (WGS) entry which is preliminary data.</text>
</comment>
<accession>A0AAD5WJ93</accession>
<name>A0AAD5WJ93_PARTN</name>
<evidence type="ECO:0000313" key="2">
    <source>
        <dbReference type="Proteomes" id="UP001196413"/>
    </source>
</evidence>
<sequence length="82" mass="9887">LNDFEKRMITNGRYVFDGMLAYLEDMRRLQMWWERTRHHLGRNKKHETASKRTITLTKLLNVRISAMQSFLFGTPMRVLMPT</sequence>
<protein>
    <submittedName>
        <fullName evidence="1">Uncharacterized protein</fullName>
    </submittedName>
</protein>
<gene>
    <name evidence="1" type="ORF">KIN20_033478</name>
</gene>
<organism evidence="1 2">
    <name type="scientific">Parelaphostrongylus tenuis</name>
    <name type="common">Meningeal worm</name>
    <dbReference type="NCBI Taxonomy" id="148309"/>
    <lineage>
        <taxon>Eukaryota</taxon>
        <taxon>Metazoa</taxon>
        <taxon>Ecdysozoa</taxon>
        <taxon>Nematoda</taxon>
        <taxon>Chromadorea</taxon>
        <taxon>Rhabditida</taxon>
        <taxon>Rhabditina</taxon>
        <taxon>Rhabditomorpha</taxon>
        <taxon>Strongyloidea</taxon>
        <taxon>Metastrongylidae</taxon>
        <taxon>Parelaphostrongylus</taxon>
    </lineage>
</organism>
<dbReference type="Proteomes" id="UP001196413">
    <property type="component" value="Unassembled WGS sequence"/>
</dbReference>
<proteinExistence type="predicted"/>
<evidence type="ECO:0000313" key="1">
    <source>
        <dbReference type="EMBL" id="KAJ1371513.1"/>
    </source>
</evidence>
<feature type="non-terminal residue" evidence="1">
    <location>
        <position position="1"/>
    </location>
</feature>
<reference evidence="1" key="1">
    <citation type="submission" date="2021-06" db="EMBL/GenBank/DDBJ databases">
        <title>Parelaphostrongylus tenuis whole genome reference sequence.</title>
        <authorList>
            <person name="Garwood T.J."/>
            <person name="Larsen P.A."/>
            <person name="Fountain-Jones N.M."/>
            <person name="Garbe J.R."/>
            <person name="Macchietto M.G."/>
            <person name="Kania S.A."/>
            <person name="Gerhold R.W."/>
            <person name="Richards J.E."/>
            <person name="Wolf T.M."/>
        </authorList>
    </citation>
    <scope>NUCLEOTIDE SEQUENCE</scope>
    <source>
        <strain evidence="1">MNPRO001-30</strain>
        <tissue evidence="1">Meninges</tissue>
    </source>
</reference>
<keyword evidence="2" id="KW-1185">Reference proteome</keyword>
<dbReference type="AlphaFoldDB" id="A0AAD5WJ93"/>